<dbReference type="RefSeq" id="WP_056936785.1">
    <property type="nucleotide sequence ID" value="NZ_AZFN01000004.1"/>
</dbReference>
<keyword evidence="2 6" id="KW-0479">Metal-binding</keyword>
<dbReference type="InterPro" id="IPR013154">
    <property type="entry name" value="ADH-like_N"/>
</dbReference>
<dbReference type="InterPro" id="IPR013149">
    <property type="entry name" value="ADH-like_C"/>
</dbReference>
<evidence type="ECO:0000256" key="5">
    <source>
        <dbReference type="ARBA" id="ARBA00023027"/>
    </source>
</evidence>
<dbReference type="GO" id="GO:0051903">
    <property type="term" value="F:S-(hydroxymethyl)glutathione dehydrogenase [NAD(P)+] activity"/>
    <property type="evidence" value="ECO:0007669"/>
    <property type="project" value="TreeGrafter"/>
</dbReference>
<gene>
    <name evidence="8" type="ORF">FC60_GL001271</name>
</gene>
<feature type="domain" description="Enoyl reductase (ER)" evidence="7">
    <location>
        <begin position="12"/>
        <end position="361"/>
    </location>
</feature>
<comment type="caution">
    <text evidence="8">The sequence shown here is derived from an EMBL/GenBank/DDBJ whole genome shotgun (WGS) entry which is preliminary data.</text>
</comment>
<evidence type="ECO:0000313" key="9">
    <source>
        <dbReference type="Proteomes" id="UP000051739"/>
    </source>
</evidence>
<dbReference type="InterPro" id="IPR020843">
    <property type="entry name" value="ER"/>
</dbReference>
<dbReference type="SUPFAM" id="SSF51735">
    <property type="entry name" value="NAD(P)-binding Rossmann-fold domains"/>
    <property type="match status" value="1"/>
</dbReference>
<dbReference type="Gene3D" id="3.40.50.720">
    <property type="entry name" value="NAD(P)-binding Rossmann-like Domain"/>
    <property type="match status" value="1"/>
</dbReference>
<protein>
    <submittedName>
        <fullName evidence="8">Benzyl alcohol dehydrogenase</fullName>
    </submittedName>
</protein>
<proteinExistence type="inferred from homology"/>
<dbReference type="PATRIC" id="fig|1423749.3.peg.1302"/>
<dbReference type="SMART" id="SM00829">
    <property type="entry name" value="PKS_ER"/>
    <property type="match status" value="1"/>
</dbReference>
<dbReference type="EMBL" id="AZFN01000004">
    <property type="protein sequence ID" value="KRM03187.1"/>
    <property type="molecule type" value="Genomic_DNA"/>
</dbReference>
<evidence type="ECO:0000256" key="6">
    <source>
        <dbReference type="RuleBase" id="RU361277"/>
    </source>
</evidence>
<dbReference type="InterPro" id="IPR002328">
    <property type="entry name" value="ADH_Zn_CS"/>
</dbReference>
<keyword evidence="5" id="KW-0520">NAD</keyword>
<evidence type="ECO:0000256" key="4">
    <source>
        <dbReference type="ARBA" id="ARBA00023002"/>
    </source>
</evidence>
<evidence type="ECO:0000256" key="1">
    <source>
        <dbReference type="ARBA" id="ARBA00001947"/>
    </source>
</evidence>
<dbReference type="InterPro" id="IPR036291">
    <property type="entry name" value="NAD(P)-bd_dom_sf"/>
</dbReference>
<dbReference type="GO" id="GO:0005829">
    <property type="term" value="C:cytosol"/>
    <property type="evidence" value="ECO:0007669"/>
    <property type="project" value="TreeGrafter"/>
</dbReference>
<name>A0A0R1VJM0_9LACO</name>
<sequence length="364" mass="38433">MEIKTAVVQTQGAPLEWTQAQLDEPKINEVLVKVVASGICHTDAEGRDTGITPYPVALGHEGAGIVEKVGAAVTTVKPGDHVVLSYTVDGTCPQCRTAHPGSCESFNLYNFGGASKDGTHRIHDETGHDISNFFGQSSLSTYAVVDESGVVKVDPEVDLRYLGPLGCGFLTGAGTMLNYIKPQFGDTVAVFGAGAVGIAAIMGAKIMGCRHIIAVNRKDYRLTIAKEMGATEVINNSKVDPVAAINEIVPGGVDYVIDTTGVGSVILDGLHALRPGGECVLVGIGGDLNLNVMNDLLATSKKLTGVVEGDAVPQTFIPKLVDYFKQGKFPLDKLSRFYQPEDINQAFADSASGEVIKPIIVFDE</sequence>
<evidence type="ECO:0000259" key="7">
    <source>
        <dbReference type="SMART" id="SM00829"/>
    </source>
</evidence>
<dbReference type="PANTHER" id="PTHR43880">
    <property type="entry name" value="ALCOHOL DEHYDROGENASE"/>
    <property type="match status" value="1"/>
</dbReference>
<dbReference type="PANTHER" id="PTHR43880:SF12">
    <property type="entry name" value="ALCOHOL DEHYDROGENASE CLASS-3"/>
    <property type="match status" value="1"/>
</dbReference>
<dbReference type="PROSITE" id="PS00059">
    <property type="entry name" value="ADH_ZINC"/>
    <property type="match status" value="1"/>
</dbReference>
<evidence type="ECO:0000256" key="3">
    <source>
        <dbReference type="ARBA" id="ARBA00022833"/>
    </source>
</evidence>
<reference evidence="8 9" key="1">
    <citation type="journal article" date="2015" name="Genome Announc.">
        <title>Expanding the biotechnology potential of lactobacilli through comparative genomics of 213 strains and associated genera.</title>
        <authorList>
            <person name="Sun Z."/>
            <person name="Harris H.M."/>
            <person name="McCann A."/>
            <person name="Guo C."/>
            <person name="Argimon S."/>
            <person name="Zhang W."/>
            <person name="Yang X."/>
            <person name="Jeffery I.B."/>
            <person name="Cooney J.C."/>
            <person name="Kagawa T.F."/>
            <person name="Liu W."/>
            <person name="Song Y."/>
            <person name="Salvetti E."/>
            <person name="Wrobel A."/>
            <person name="Rasinkangas P."/>
            <person name="Parkhill J."/>
            <person name="Rea M.C."/>
            <person name="O'Sullivan O."/>
            <person name="Ritari J."/>
            <person name="Douillard F.P."/>
            <person name="Paul Ross R."/>
            <person name="Yang R."/>
            <person name="Briner A.E."/>
            <person name="Felis G.E."/>
            <person name="de Vos W.M."/>
            <person name="Barrangou R."/>
            <person name="Klaenhammer T.R."/>
            <person name="Caufield P.W."/>
            <person name="Cui Y."/>
            <person name="Zhang H."/>
            <person name="O'Toole P.W."/>
        </authorList>
    </citation>
    <scope>NUCLEOTIDE SEQUENCE [LARGE SCALE GENOMIC DNA]</scope>
    <source>
        <strain evidence="8 9">DSM 16045</strain>
    </source>
</reference>
<organism evidence="8 9">
    <name type="scientific">Limosilactobacillus gastricus DSM 16045</name>
    <dbReference type="NCBI Taxonomy" id="1423749"/>
    <lineage>
        <taxon>Bacteria</taxon>
        <taxon>Bacillati</taxon>
        <taxon>Bacillota</taxon>
        <taxon>Bacilli</taxon>
        <taxon>Lactobacillales</taxon>
        <taxon>Lactobacillaceae</taxon>
        <taxon>Limosilactobacillus</taxon>
    </lineage>
</organism>
<dbReference type="Gene3D" id="3.90.180.10">
    <property type="entry name" value="Medium-chain alcohol dehydrogenases, catalytic domain"/>
    <property type="match status" value="1"/>
</dbReference>
<dbReference type="Proteomes" id="UP000051739">
    <property type="component" value="Unassembled WGS sequence"/>
</dbReference>
<dbReference type="Pfam" id="PF08240">
    <property type="entry name" value="ADH_N"/>
    <property type="match status" value="1"/>
</dbReference>
<keyword evidence="9" id="KW-1185">Reference proteome</keyword>
<keyword evidence="3 6" id="KW-0862">Zinc</keyword>
<accession>A0A0R1VJM0</accession>
<evidence type="ECO:0000313" key="8">
    <source>
        <dbReference type="EMBL" id="KRM03187.1"/>
    </source>
</evidence>
<dbReference type="InterPro" id="IPR011032">
    <property type="entry name" value="GroES-like_sf"/>
</dbReference>
<comment type="similarity">
    <text evidence="6">Belongs to the zinc-containing alcohol dehydrogenase family.</text>
</comment>
<evidence type="ECO:0000256" key="2">
    <source>
        <dbReference type="ARBA" id="ARBA00022723"/>
    </source>
</evidence>
<dbReference type="AlphaFoldDB" id="A0A0R1VJM0"/>
<keyword evidence="4" id="KW-0560">Oxidoreductase</keyword>
<dbReference type="GO" id="GO:0008270">
    <property type="term" value="F:zinc ion binding"/>
    <property type="evidence" value="ECO:0007669"/>
    <property type="project" value="InterPro"/>
</dbReference>
<dbReference type="CDD" id="cd08278">
    <property type="entry name" value="benzyl_alcohol_DH"/>
    <property type="match status" value="1"/>
</dbReference>
<dbReference type="GO" id="GO:0046294">
    <property type="term" value="P:formaldehyde catabolic process"/>
    <property type="evidence" value="ECO:0007669"/>
    <property type="project" value="TreeGrafter"/>
</dbReference>
<dbReference type="Pfam" id="PF00107">
    <property type="entry name" value="ADH_zinc_N"/>
    <property type="match status" value="1"/>
</dbReference>
<comment type="cofactor">
    <cofactor evidence="1 6">
        <name>Zn(2+)</name>
        <dbReference type="ChEBI" id="CHEBI:29105"/>
    </cofactor>
</comment>
<dbReference type="SUPFAM" id="SSF50129">
    <property type="entry name" value="GroES-like"/>
    <property type="match status" value="1"/>
</dbReference>
<dbReference type="FunFam" id="3.40.50.720:FF:000003">
    <property type="entry name" value="S-(hydroxymethyl)glutathione dehydrogenase"/>
    <property type="match status" value="1"/>
</dbReference>